<feature type="compositionally biased region" description="Polar residues" evidence="1">
    <location>
        <begin position="7"/>
        <end position="24"/>
    </location>
</feature>
<proteinExistence type="predicted"/>
<evidence type="ECO:0008006" key="4">
    <source>
        <dbReference type="Google" id="ProtNLM"/>
    </source>
</evidence>
<dbReference type="EMBL" id="LOIC01000072">
    <property type="protein sequence ID" value="OCA54283.1"/>
    <property type="molecule type" value="Genomic_DNA"/>
</dbReference>
<reference evidence="3" key="1">
    <citation type="submission" date="2015-11" db="EMBL/GenBank/DDBJ databases">
        <authorList>
            <person name="Tobias N.J."/>
            <person name="Mishra B."/>
            <person name="Gupta D.K."/>
            <person name="Thines M."/>
            <person name="Stinear T.P."/>
            <person name="Bode H.B."/>
        </authorList>
    </citation>
    <scope>NUCLEOTIDE SEQUENCE [LARGE SCALE GENOMIC DNA]</scope>
    <source>
        <strain evidence="3">PB45.5</strain>
    </source>
</reference>
<comment type="caution">
    <text evidence="2">The sequence shown here is derived from an EMBL/GenBank/DDBJ whole genome shotgun (WGS) entry which is preliminary data.</text>
</comment>
<name>A0A1B8YGK0_9GAMM</name>
<evidence type="ECO:0000313" key="3">
    <source>
        <dbReference type="Proteomes" id="UP000092665"/>
    </source>
</evidence>
<dbReference type="Proteomes" id="UP000092665">
    <property type="component" value="Unassembled WGS sequence"/>
</dbReference>
<dbReference type="RefSeq" id="WP_065390790.1">
    <property type="nucleotide sequence ID" value="NZ_CAWMQN010000072.1"/>
</dbReference>
<feature type="region of interest" description="Disordered" evidence="1">
    <location>
        <begin position="1"/>
        <end position="34"/>
    </location>
</feature>
<sequence length="287" mass="30519">MEKEHNPYNSETNLENTNIKSTGPSADDLKSRFKEGSIPLEADFSDLIDIADIGRKATGQAPGQTDNLDSALELDNGGMLKVKVNSSGGLEKDEDGLGVKIKDKSLLANNDGLKVNISHGINVDKDGVGVLCWDGGGITVTDNTGLYLKLDGGTHDNSWSGTSGLSLSTDGVKVKASSGIKVDEDGVSVDIEAVLSKLADRIIPPGTIVPFYGSGSGNEPCPEGWAWCDGKNGTPYLNNNENLNINLISGNVNTSPHSHPYKISDDIESEGILVNIFNIRYMIKKFP</sequence>
<dbReference type="AlphaFoldDB" id="A0A1B8YGK0"/>
<keyword evidence="3" id="KW-1185">Reference proteome</keyword>
<accession>A0A1B8YGK0</accession>
<protein>
    <recommendedName>
        <fullName evidence="4">Tail fiber protein</fullName>
    </recommendedName>
</protein>
<dbReference type="PATRIC" id="fig|29488.15.peg.3002"/>
<evidence type="ECO:0000313" key="2">
    <source>
        <dbReference type="EMBL" id="OCA54283.1"/>
    </source>
</evidence>
<gene>
    <name evidence="2" type="ORF">Phpb_02727</name>
</gene>
<organism evidence="2 3">
    <name type="scientific">Photorhabdus namnaonensis</name>
    <dbReference type="NCBI Taxonomy" id="1851568"/>
    <lineage>
        <taxon>Bacteria</taxon>
        <taxon>Pseudomonadati</taxon>
        <taxon>Pseudomonadota</taxon>
        <taxon>Gammaproteobacteria</taxon>
        <taxon>Enterobacterales</taxon>
        <taxon>Morganellaceae</taxon>
        <taxon>Photorhabdus</taxon>
    </lineage>
</organism>
<evidence type="ECO:0000256" key="1">
    <source>
        <dbReference type="SAM" id="MobiDB-lite"/>
    </source>
</evidence>